<feature type="non-terminal residue" evidence="2">
    <location>
        <position position="205"/>
    </location>
</feature>
<dbReference type="AlphaFoldDB" id="A0A0L0CTL1"/>
<name>A0A0L0CTL1_PLAFA</name>
<dbReference type="Proteomes" id="UP000054566">
    <property type="component" value="Unassembled WGS sequence"/>
</dbReference>
<feature type="compositionally biased region" description="Low complexity" evidence="1">
    <location>
        <begin position="130"/>
        <end position="164"/>
    </location>
</feature>
<reference evidence="3" key="2">
    <citation type="submission" date="2015-07" db="EMBL/GenBank/DDBJ databases">
        <title>The genome sequence of Plasmodium falciparum RAJ116.</title>
        <authorList>
            <consortium name="The Broad Institute Genome Sequencing Platform"/>
            <person name="Volkman S.K."/>
            <person name="Neafsey D.E."/>
            <person name="Dash A.P."/>
            <person name="Chitnis C.E."/>
            <person name="Hartl D.L."/>
            <person name="Young S.K."/>
            <person name="Kodira C.D."/>
            <person name="Zeng Q."/>
            <person name="Koehrsen M."/>
            <person name="Godfrey P."/>
            <person name="Alvarado L."/>
            <person name="Berlin A."/>
            <person name="Borenstein D."/>
            <person name="Chen Z."/>
            <person name="Engels R."/>
            <person name="Freedman E."/>
            <person name="Gellesch M."/>
            <person name="Goldberg J."/>
            <person name="Griggs A."/>
            <person name="Gujja S."/>
            <person name="Heiman D."/>
            <person name="Hepburn T."/>
            <person name="Howarth C."/>
            <person name="Jen D."/>
            <person name="Larson L."/>
            <person name="Lewis B."/>
            <person name="Mehta T."/>
            <person name="Park D."/>
            <person name="Pearson M."/>
            <person name="Roberts A."/>
            <person name="Saif S."/>
            <person name="Shea T."/>
            <person name="Shenoy N."/>
            <person name="Sisk P."/>
            <person name="Stolte C."/>
            <person name="Sykes S."/>
            <person name="Walk T."/>
            <person name="White J."/>
            <person name="Yandava C."/>
            <person name="Wirth D.F."/>
            <person name="Nusbaum C."/>
            <person name="Birren B."/>
        </authorList>
    </citation>
    <scope>NUCLEOTIDE SEQUENCE [LARGE SCALE GENOMIC DNA]</scope>
    <source>
        <strain evidence="3">RAJ116</strain>
    </source>
</reference>
<feature type="region of interest" description="Disordered" evidence="1">
    <location>
        <begin position="130"/>
        <end position="183"/>
    </location>
</feature>
<accession>A0A0L0CTL1</accession>
<evidence type="ECO:0000313" key="2">
    <source>
        <dbReference type="EMBL" id="KNC35785.1"/>
    </source>
</evidence>
<protein>
    <submittedName>
        <fullName evidence="2">Uncharacterized protein</fullName>
    </submittedName>
</protein>
<evidence type="ECO:0000256" key="1">
    <source>
        <dbReference type="SAM" id="MobiDB-lite"/>
    </source>
</evidence>
<reference evidence="3" key="1">
    <citation type="submission" date="2015-07" db="EMBL/GenBank/DDBJ databases">
        <title>Annotation of Plasmodium falciparum RAJ116.</title>
        <authorList>
            <consortium name="The Broad Institute Genome Sequencing Platform"/>
            <person name="Volkman S.K."/>
            <person name="Neafsey D.E."/>
            <person name="Dash A.P."/>
            <person name="Chitnis C.E."/>
            <person name="Hartl D.L."/>
            <person name="Young S.K."/>
            <person name="Zeng Q."/>
            <person name="Koehrsen M."/>
            <person name="Alvarado L."/>
            <person name="Berlin A."/>
            <person name="Borenstein D."/>
            <person name="Chapman S.B."/>
            <person name="Chen Z."/>
            <person name="Engels R."/>
            <person name="Freedman E."/>
            <person name="Gellesch M."/>
            <person name="Goldberg J."/>
            <person name="Griggs A."/>
            <person name="Gujja S."/>
            <person name="Heilman E.R."/>
            <person name="Heiman D.I."/>
            <person name="Howarth C."/>
            <person name="Jen D."/>
            <person name="Larson L."/>
            <person name="Mehta T."/>
            <person name="Neiman D."/>
            <person name="Park D."/>
            <person name="Pearson M."/>
            <person name="Roberts A."/>
            <person name="Saif S."/>
            <person name="Shea T."/>
            <person name="Shenoy N."/>
            <person name="Sisk P."/>
            <person name="Stolte C."/>
            <person name="Sykes S."/>
            <person name="Walk T."/>
            <person name="White J."/>
            <person name="Yandava C."/>
            <person name="Haas B."/>
            <person name="Henn M.R."/>
            <person name="Nusbaum C."/>
            <person name="Birren B."/>
        </authorList>
    </citation>
    <scope>NUCLEOTIDE SEQUENCE [LARGE SCALE GENOMIC DNA]</scope>
    <source>
        <strain evidence="3">RAJ116</strain>
    </source>
</reference>
<organism evidence="2 3">
    <name type="scientific">Plasmodium falciparum RAJ116</name>
    <dbReference type="NCBI Taxonomy" id="580058"/>
    <lineage>
        <taxon>Eukaryota</taxon>
        <taxon>Sar</taxon>
        <taxon>Alveolata</taxon>
        <taxon>Apicomplexa</taxon>
        <taxon>Aconoidasida</taxon>
        <taxon>Haemosporida</taxon>
        <taxon>Plasmodiidae</taxon>
        <taxon>Plasmodium</taxon>
        <taxon>Plasmodium (Laverania)</taxon>
    </lineage>
</organism>
<gene>
    <name evidence="2" type="ORF">PFLG_00716</name>
</gene>
<evidence type="ECO:0000313" key="3">
    <source>
        <dbReference type="Proteomes" id="UP000054566"/>
    </source>
</evidence>
<dbReference type="EMBL" id="GG663920">
    <property type="protein sequence ID" value="KNC35785.1"/>
    <property type="molecule type" value="Genomic_DNA"/>
</dbReference>
<sequence>MYTNLFLNTSKITKLINSCNTSMNPNETNKLYKSKEEEGYNNYIKNQEKNNVVNTIDDLLNKYTNNTSIRKNDEKLGYFKYSMTKPYMLDAKKEITNKLRFDDTSERGRSKYIMNDNIQYKDNNGITINNTTNNNNNNNISNNNNNNNNNNIISNISNYNSRSNSGKRNLYEPQSHSKKKNLIQRNKDYVHYLSKRNSILKNEML</sequence>
<proteinExistence type="predicted"/>
<dbReference type="OrthoDB" id="378389at2759"/>